<dbReference type="Pfam" id="PF02889">
    <property type="entry name" value="Sec63"/>
    <property type="match status" value="2"/>
</dbReference>
<accession>A0AAD2CJW6</accession>
<dbReference type="CDD" id="cd18795">
    <property type="entry name" value="SF2_C_Ski2"/>
    <property type="match status" value="2"/>
</dbReference>
<dbReference type="SUPFAM" id="SSF158702">
    <property type="entry name" value="Sec63 N-terminal domain-like"/>
    <property type="match status" value="2"/>
</dbReference>
<dbReference type="InterPro" id="IPR036388">
    <property type="entry name" value="WH-like_DNA-bd_sf"/>
</dbReference>
<feature type="domain" description="Helicase ATP-binding" evidence="7">
    <location>
        <begin position="1222"/>
        <end position="1418"/>
    </location>
</feature>
<comment type="caution">
    <text evidence="9">The sequence shown here is derived from an EMBL/GenBank/DDBJ whole genome shotgun (WGS) entry which is preliminary data.</text>
</comment>
<evidence type="ECO:0000256" key="6">
    <source>
        <dbReference type="ARBA" id="ARBA00034541"/>
    </source>
</evidence>
<organism evidence="9 10">
    <name type="scientific">Cylindrotheca closterium</name>
    <dbReference type="NCBI Taxonomy" id="2856"/>
    <lineage>
        <taxon>Eukaryota</taxon>
        <taxon>Sar</taxon>
        <taxon>Stramenopiles</taxon>
        <taxon>Ochrophyta</taxon>
        <taxon>Bacillariophyta</taxon>
        <taxon>Bacillariophyceae</taxon>
        <taxon>Bacillariophycidae</taxon>
        <taxon>Bacillariales</taxon>
        <taxon>Bacillariaceae</taxon>
        <taxon>Cylindrotheca</taxon>
    </lineage>
</organism>
<evidence type="ECO:0000256" key="2">
    <source>
        <dbReference type="ARBA" id="ARBA00022741"/>
    </source>
</evidence>
<dbReference type="Gene3D" id="1.10.10.10">
    <property type="entry name" value="Winged helix-like DNA-binding domain superfamily/Winged helix DNA-binding domain"/>
    <property type="match status" value="2"/>
</dbReference>
<dbReference type="PROSITE" id="PS51192">
    <property type="entry name" value="HELICASE_ATP_BIND_1"/>
    <property type="match status" value="2"/>
</dbReference>
<dbReference type="InterPro" id="IPR050474">
    <property type="entry name" value="Hel308_SKI2-like"/>
</dbReference>
<dbReference type="FunFam" id="3.40.50.300:FF:000062">
    <property type="entry name" value="U5 small nuclear ribonucleoprotein helicase"/>
    <property type="match status" value="1"/>
</dbReference>
<dbReference type="FunFam" id="1.10.10.10:FF:000024">
    <property type="entry name" value="U5 small nuclear ribonucleoprotein helicase"/>
    <property type="match status" value="1"/>
</dbReference>
<feature type="domain" description="Helicase C-terminal" evidence="8">
    <location>
        <begin position="1463"/>
        <end position="1666"/>
    </location>
</feature>
<evidence type="ECO:0000259" key="7">
    <source>
        <dbReference type="PROSITE" id="PS51192"/>
    </source>
</evidence>
<sequence>MEELLLEYEKEDAFNLKEIEKKYANGEYRNQQQVSKSISKFADALLRCTFLFEDNNDAGEEFKEGDSDVNAEWLLNICSQVPSELGNEQLAVAVWDASKLEGEGNQQDALFAALGASEEAVAILFEIVPKLPAIQRNIRRSQLGGNGNAQASPFFVPPEDILDEAELNRQKLRQEALDAAQVAAITKAEAEAALGPSRFGSTHTIRRTSDMKEQKMAQKAAKRAAQAMQRAKAAGAIIEESELLAVSNAGVVGAGGLMGHTDADLQALQDSLQPEGSRYYHKEEGLPSGTIREDDDVIGYEKVTIPPPILDKSKLHPRLSIDDILDPDCALAFSGTTTLNPMQSTVFDTAFNRRENMLVCAPTGAGKTNVAMLTVTAHFRDVGLIDGNNGRDMDTGDKVVYIAPMKALAQEVVEKFSSKLKPLGLIVRELTGDMQLTKAEANSANVIVTTPEKWDVVTRKSGSDENALGNQCGLLIFDEIHLLADESRGSVIESVISRLHRLVESRQKQLRIVGLSATLPNYEDVAEFLHVPERGLFYFGPEYRPVPLQQTFVGVTGNIKNRKLIEDKMNDVCYEEVKDALSRGYQVMVFVHSRKGTSDTATALTQRASAKGELDRYFVTQGKEGRSGDAYKRYADRAKKARSREVTNHFYNGIGIHHAGLLRPDRKLTETMFADGAIKVLCCTATLAWGVNLPAHNVIIKGTDVYNPEKGKNIDLSILDVQQIFGRAGRPQYDTTGEAMLITNHQAVGRYLDKLVRSVPIESSFIKQLSDHLNAEIVGGTVTNLNEAVAWLRYTYLSIRMKKNPLAYGISADKFADDPGLRSHFMELVRNAATYLSTNRMVNFDPQSGNLGMTTLGRVAAHFYIQGESVVIFNESMELKPFPTDADLLMLVASATEFENVRVRPEEQDELDNLQQKCPLELEGPINDSVTKTFVLLQMFISRNRPKGFTLISDTNYIASNAARVSRAIFEMCLHTNQAGTAIKMCRIAKSIDNQFWWFQTPLRYFDREVGDTAIKALESRHHGRTMNYGTLDSTLELLDMTPEEVGQICRSKKAFGQKIQRMIEFIPNPVVSCRVLPVTQHVLRFQVEIVPEFEWHGRWHGGAVSFWFWVEGSENQRIYHQEHVVFTKRTFPEPIKLDIPIPAFQGPGNQYLLRLISETWVGVEITQPISIDEIRMPQQDTVYTDLFDLTPLPTTALQDERYEKLFSRIETFNPVQTQLFHTLYHTNIPIFLGAPTGSGKTVIAELALLRMKKLHTDGICIYIAPLKSLARERLKEWRARFGESSMNWNVLELSGDTHHDQKALANADVLVCTPEKWDLISRNWRGGIGASKAFIKRVRLLIIDEIHLLGEERGAVLEAIVSRTRFISKFLQNQNKSNGNGGDSGPYETVRIVGLSTAIANPQDLSHWIGIDVDSISRTARHGLYNFRSAIRPVQTKIHIQGYPGKHYCPRMASMNKPCYAAIKQHAPDRPSLIFVASRRQTRLTAFDLISYAASEGNPKMFLGCSDLMIESVVENIQDEALRHTLAFGIGLHHAGLVSSDRDVVERMYLTGDIRVLVATATLAWGVNLPARLVIVKGTEFYDGKVSRYVDYPLTDVLQMIGRAGRPGFDTEGKAVVMVETSKKNFYKKFLYTPFPVESCLKERLCENLNAEIANGTVSSLLDATGYLTWTFFARRVKANPSYYGADSGSEEDVEAFLLSVATETVSKLKDQGCVVSEGDEVEDDLRPTTLGTTSSQFYLKYTSPKQMEIGLRECARLLMDSLDEEKEVGKTPNVSLRPYLPGERVDEVSISWLLYTLSFTPEFDELPVRHNEEDLNEGLSENLMWGADTAGVQSPESTYIYRSSDVYADPHTKGFLLIQAFLEKAQLPISDYVNDTRTVMDSVPRLLAAMHFVASNQYETDGYADVVSQLFRTKQLISTKSTLSMNPILQLPGISKKTAEKAVSELGDGAFWHLRQASRAQAEQHLKNFGPPKQRNYASALNNLLSYPKVTVTESKIAHRVDKVTVKSKGTLTLKIQIDRKKGSQDEPITLGIVVASNASRRLLGYQEVSISRNGNWTVDKSIDFDWEAARSDGGEGSGTVIVRLLLDSVKGLDSELLVKLV</sequence>
<evidence type="ECO:0000256" key="1">
    <source>
        <dbReference type="ARBA" id="ARBA00010140"/>
    </source>
</evidence>
<dbReference type="InterPro" id="IPR003593">
    <property type="entry name" value="AAA+_ATPase"/>
</dbReference>
<feature type="domain" description="Helicase C-terminal" evidence="8">
    <location>
        <begin position="576"/>
        <end position="789"/>
    </location>
</feature>
<dbReference type="InterPro" id="IPR001650">
    <property type="entry name" value="Helicase_C-like"/>
</dbReference>
<dbReference type="GO" id="GO:0005524">
    <property type="term" value="F:ATP binding"/>
    <property type="evidence" value="ECO:0007669"/>
    <property type="project" value="UniProtKB-KW"/>
</dbReference>
<dbReference type="InterPro" id="IPR027417">
    <property type="entry name" value="P-loop_NTPase"/>
</dbReference>
<evidence type="ECO:0000256" key="4">
    <source>
        <dbReference type="ARBA" id="ARBA00022806"/>
    </source>
</evidence>
<keyword evidence="10" id="KW-1185">Reference proteome</keyword>
<reference evidence="9" key="1">
    <citation type="submission" date="2023-08" db="EMBL/GenBank/DDBJ databases">
        <authorList>
            <person name="Audoor S."/>
            <person name="Bilcke G."/>
        </authorList>
    </citation>
    <scope>NUCLEOTIDE SEQUENCE</scope>
</reference>
<dbReference type="Pfam" id="PF00271">
    <property type="entry name" value="Helicase_C"/>
    <property type="match status" value="2"/>
</dbReference>
<dbReference type="InterPro" id="IPR035892">
    <property type="entry name" value="C2_domain_sf"/>
</dbReference>
<name>A0AAD2CJW6_9STRA</name>
<dbReference type="FunFam" id="3.40.50.300:FF:003287">
    <property type="entry name" value="U5 small nuclear ribonucleoprotein 200 kDa helicase"/>
    <property type="match status" value="1"/>
</dbReference>
<keyword evidence="3" id="KW-0378">Hydrolase</keyword>
<dbReference type="SMART" id="SM00490">
    <property type="entry name" value="HELICc"/>
    <property type="match status" value="2"/>
</dbReference>
<feature type="domain" description="Helicase ATP-binding" evidence="7">
    <location>
        <begin position="348"/>
        <end position="537"/>
    </location>
</feature>
<dbReference type="PANTHER" id="PTHR47961:SF13">
    <property type="entry name" value="ACTIVATING SIGNAL COINTEGRATOR 1 COMPLEX SUBUNIT 3"/>
    <property type="match status" value="1"/>
</dbReference>
<dbReference type="InterPro" id="IPR004179">
    <property type="entry name" value="Sec63-dom"/>
</dbReference>
<evidence type="ECO:0000256" key="5">
    <source>
        <dbReference type="ARBA" id="ARBA00022840"/>
    </source>
</evidence>
<dbReference type="GO" id="GO:0004386">
    <property type="term" value="F:helicase activity"/>
    <property type="evidence" value="ECO:0007669"/>
    <property type="project" value="UniProtKB-KW"/>
</dbReference>
<dbReference type="PANTHER" id="PTHR47961">
    <property type="entry name" value="DNA POLYMERASE THETA, PUTATIVE (AFU_ORTHOLOGUE AFUA_1G05260)-RELATED"/>
    <property type="match status" value="1"/>
</dbReference>
<keyword evidence="5" id="KW-0067">ATP-binding</keyword>
<proteinExistence type="inferred from homology"/>
<dbReference type="SMART" id="SM00382">
    <property type="entry name" value="AAA"/>
    <property type="match status" value="2"/>
</dbReference>
<evidence type="ECO:0000256" key="3">
    <source>
        <dbReference type="ARBA" id="ARBA00022801"/>
    </source>
</evidence>
<dbReference type="InterPro" id="IPR057842">
    <property type="entry name" value="WH_MER3"/>
</dbReference>
<keyword evidence="4" id="KW-0347">Helicase</keyword>
<dbReference type="SMART" id="SM00487">
    <property type="entry name" value="DEXDc"/>
    <property type="match status" value="2"/>
</dbReference>
<dbReference type="Gene3D" id="2.60.40.150">
    <property type="entry name" value="C2 domain"/>
    <property type="match status" value="1"/>
</dbReference>
<gene>
    <name evidence="9" type="ORF">CYCCA115_LOCUS4281</name>
</gene>
<dbReference type="InterPro" id="IPR014001">
    <property type="entry name" value="Helicase_ATP-bd"/>
</dbReference>
<dbReference type="GO" id="GO:0003676">
    <property type="term" value="F:nucleic acid binding"/>
    <property type="evidence" value="ECO:0007669"/>
    <property type="project" value="InterPro"/>
</dbReference>
<evidence type="ECO:0000313" key="9">
    <source>
        <dbReference type="EMBL" id="CAJ1934944.1"/>
    </source>
</evidence>
<dbReference type="FunFam" id="1.10.10.10:FF:000012">
    <property type="entry name" value="U5 small nuclear ribonucleoprotein helicase"/>
    <property type="match status" value="1"/>
</dbReference>
<dbReference type="Pfam" id="PF23445">
    <property type="entry name" value="WHD_SNRNP200"/>
    <property type="match status" value="2"/>
</dbReference>
<dbReference type="Pfam" id="PF00270">
    <property type="entry name" value="DEAD"/>
    <property type="match status" value="2"/>
</dbReference>
<dbReference type="InterPro" id="IPR036390">
    <property type="entry name" value="WH_DNA-bd_sf"/>
</dbReference>
<dbReference type="Gene3D" id="1.10.3380.10">
    <property type="entry name" value="Sec63 N-terminal domain-like domain"/>
    <property type="match status" value="2"/>
</dbReference>
<evidence type="ECO:0000259" key="8">
    <source>
        <dbReference type="PROSITE" id="PS51194"/>
    </source>
</evidence>
<evidence type="ECO:0000313" key="10">
    <source>
        <dbReference type="Proteomes" id="UP001295423"/>
    </source>
</evidence>
<dbReference type="InterPro" id="IPR011545">
    <property type="entry name" value="DEAD/DEAH_box_helicase_dom"/>
</dbReference>
<protein>
    <recommendedName>
        <fullName evidence="6">U5 small nuclear ribonucleoprotein 200 kDa helicase</fullName>
    </recommendedName>
</protein>
<keyword evidence="2" id="KW-0547">Nucleotide-binding</keyword>
<dbReference type="SUPFAM" id="SSF46785">
    <property type="entry name" value="Winged helix' DNA-binding domain"/>
    <property type="match status" value="2"/>
</dbReference>
<dbReference type="Gene3D" id="3.40.50.300">
    <property type="entry name" value="P-loop containing nucleotide triphosphate hydrolases"/>
    <property type="match status" value="4"/>
</dbReference>
<dbReference type="GO" id="GO:0016787">
    <property type="term" value="F:hydrolase activity"/>
    <property type="evidence" value="ECO:0007669"/>
    <property type="project" value="UniProtKB-KW"/>
</dbReference>
<dbReference type="PIRSF" id="PIRSF039073">
    <property type="entry name" value="BRR2"/>
    <property type="match status" value="1"/>
</dbReference>
<dbReference type="FunFam" id="3.40.50.300:FF:000231">
    <property type="entry name" value="Activating signal cointegrator 1 complex subunit 3"/>
    <property type="match status" value="1"/>
</dbReference>
<dbReference type="Proteomes" id="UP001295423">
    <property type="component" value="Unassembled WGS sequence"/>
</dbReference>
<dbReference type="SMART" id="SM00973">
    <property type="entry name" value="Sec63"/>
    <property type="match status" value="2"/>
</dbReference>
<dbReference type="PROSITE" id="PS51194">
    <property type="entry name" value="HELICASE_CTER"/>
    <property type="match status" value="2"/>
</dbReference>
<comment type="similarity">
    <text evidence="1">Belongs to the helicase family. SKI2 subfamily.</text>
</comment>
<dbReference type="EMBL" id="CAKOGP040000424">
    <property type="protein sequence ID" value="CAJ1934944.1"/>
    <property type="molecule type" value="Genomic_DNA"/>
</dbReference>
<dbReference type="SUPFAM" id="SSF52540">
    <property type="entry name" value="P-loop containing nucleoside triphosphate hydrolases"/>
    <property type="match status" value="4"/>
</dbReference>